<gene>
    <name evidence="1" type="ORF">AJ78_06604</name>
</gene>
<dbReference type="Proteomes" id="UP000182235">
    <property type="component" value="Unassembled WGS sequence"/>
</dbReference>
<organism evidence="1 2">
    <name type="scientific">Emergomyces pasteurianus Ep9510</name>
    <dbReference type="NCBI Taxonomy" id="1447872"/>
    <lineage>
        <taxon>Eukaryota</taxon>
        <taxon>Fungi</taxon>
        <taxon>Dikarya</taxon>
        <taxon>Ascomycota</taxon>
        <taxon>Pezizomycotina</taxon>
        <taxon>Eurotiomycetes</taxon>
        <taxon>Eurotiomycetidae</taxon>
        <taxon>Onygenales</taxon>
        <taxon>Ajellomycetaceae</taxon>
        <taxon>Emergomyces</taxon>
    </lineage>
</organism>
<proteinExistence type="predicted"/>
<protein>
    <submittedName>
        <fullName evidence="1">Uncharacterized protein</fullName>
    </submittedName>
</protein>
<dbReference type="OrthoDB" id="10522011at2759"/>
<comment type="caution">
    <text evidence="1">The sequence shown here is derived from an EMBL/GenBank/DDBJ whole genome shotgun (WGS) entry which is preliminary data.</text>
</comment>
<keyword evidence="2" id="KW-1185">Reference proteome</keyword>
<reference evidence="1 2" key="1">
    <citation type="submission" date="2015-07" db="EMBL/GenBank/DDBJ databases">
        <title>Emmonsia species relationships and genome sequence.</title>
        <authorList>
            <consortium name="The Broad Institute Genomics Platform"/>
            <person name="Cuomo C.A."/>
            <person name="Munoz J.F."/>
            <person name="Imamovic A."/>
            <person name="Priest M.E."/>
            <person name="Young S."/>
            <person name="Clay O.K."/>
            <person name="McEwen J.G."/>
        </authorList>
    </citation>
    <scope>NUCLEOTIDE SEQUENCE [LARGE SCALE GENOMIC DNA]</scope>
    <source>
        <strain evidence="1 2">UAMH 9510</strain>
    </source>
</reference>
<name>A0A1J9QAB8_9EURO</name>
<dbReference type="AlphaFoldDB" id="A0A1J9QAB8"/>
<dbReference type="EMBL" id="LGRN01000357">
    <property type="protein sequence ID" value="OJD12868.1"/>
    <property type="molecule type" value="Genomic_DNA"/>
</dbReference>
<dbReference type="STRING" id="1447872.A0A1J9QAB8"/>
<accession>A0A1J9QAB8</accession>
<sequence>MREREKEIAWLRKCCEQPLNPNRVNEFRAAFAKQVQGVEKNQNERFRHIMQAGSNNPIYVFDKAAMLSGARQGEIETSTDRTS</sequence>
<dbReference type="VEuPathDB" id="FungiDB:AJ78_06604"/>
<evidence type="ECO:0000313" key="1">
    <source>
        <dbReference type="EMBL" id="OJD12868.1"/>
    </source>
</evidence>
<evidence type="ECO:0000313" key="2">
    <source>
        <dbReference type="Proteomes" id="UP000182235"/>
    </source>
</evidence>